<evidence type="ECO:0000256" key="5">
    <source>
        <dbReference type="ARBA" id="ARBA00041564"/>
    </source>
</evidence>
<evidence type="ECO:0000256" key="2">
    <source>
        <dbReference type="ARBA" id="ARBA00005297"/>
    </source>
</evidence>
<keyword evidence="4 8" id="KW-0413">Isomerase</keyword>
<dbReference type="RefSeq" id="WP_378579341.1">
    <property type="nucleotide sequence ID" value="NZ_JBHSFQ010000037.1"/>
</dbReference>
<dbReference type="GO" id="GO:0008909">
    <property type="term" value="F:isochorismate synthase activity"/>
    <property type="evidence" value="ECO:0007669"/>
    <property type="project" value="UniProtKB-EC"/>
</dbReference>
<evidence type="ECO:0000313" key="8">
    <source>
        <dbReference type="EMBL" id="MFC4565409.1"/>
    </source>
</evidence>
<dbReference type="Pfam" id="PF00425">
    <property type="entry name" value="Chorismate_bind"/>
    <property type="match status" value="1"/>
</dbReference>
<proteinExistence type="inferred from homology"/>
<protein>
    <recommendedName>
        <fullName evidence="3">isochorismate synthase</fullName>
        <ecNumber evidence="3">5.4.4.2</ecNumber>
    </recommendedName>
    <alternativeName>
        <fullName evidence="5">Isochorismate mutase</fullName>
    </alternativeName>
</protein>
<evidence type="ECO:0000256" key="3">
    <source>
        <dbReference type="ARBA" id="ARBA00012824"/>
    </source>
</evidence>
<gene>
    <name evidence="8" type="ORF">ACFO4E_26430</name>
</gene>
<dbReference type="PANTHER" id="PTHR42839">
    <property type="entry name" value="ISOCHORISMATE SYNTHASE ENTC"/>
    <property type="match status" value="1"/>
</dbReference>
<dbReference type="Proteomes" id="UP001595923">
    <property type="component" value="Unassembled WGS sequence"/>
</dbReference>
<dbReference type="NCBIfam" id="TIGR00543">
    <property type="entry name" value="isochor_syn"/>
    <property type="match status" value="1"/>
</dbReference>
<dbReference type="EC" id="5.4.4.2" evidence="3"/>
<accession>A0ABV9E2L1</accession>
<comment type="similarity">
    <text evidence="2">Belongs to the isochorismate synthase family.</text>
</comment>
<evidence type="ECO:0000256" key="4">
    <source>
        <dbReference type="ARBA" id="ARBA00023235"/>
    </source>
</evidence>
<evidence type="ECO:0000256" key="6">
    <source>
        <dbReference type="SAM" id="MobiDB-lite"/>
    </source>
</evidence>
<comment type="catalytic activity">
    <reaction evidence="1">
        <text>chorismate = isochorismate</text>
        <dbReference type="Rhea" id="RHEA:18985"/>
        <dbReference type="ChEBI" id="CHEBI:29748"/>
        <dbReference type="ChEBI" id="CHEBI:29780"/>
        <dbReference type="EC" id="5.4.4.2"/>
    </reaction>
</comment>
<comment type="caution">
    <text evidence="8">The sequence shown here is derived from an EMBL/GenBank/DDBJ whole genome shotgun (WGS) entry which is preliminary data.</text>
</comment>
<dbReference type="EMBL" id="JBHSFQ010000037">
    <property type="protein sequence ID" value="MFC4565409.1"/>
    <property type="molecule type" value="Genomic_DNA"/>
</dbReference>
<keyword evidence="9" id="KW-1185">Reference proteome</keyword>
<evidence type="ECO:0000256" key="1">
    <source>
        <dbReference type="ARBA" id="ARBA00000799"/>
    </source>
</evidence>
<dbReference type="SUPFAM" id="SSF56322">
    <property type="entry name" value="ADC synthase"/>
    <property type="match status" value="1"/>
</dbReference>
<feature type="region of interest" description="Disordered" evidence="6">
    <location>
        <begin position="92"/>
        <end position="112"/>
    </location>
</feature>
<evidence type="ECO:0000313" key="9">
    <source>
        <dbReference type="Proteomes" id="UP001595923"/>
    </source>
</evidence>
<dbReference type="InterPro" id="IPR004561">
    <property type="entry name" value="IsoChor_synthase"/>
</dbReference>
<organism evidence="8 9">
    <name type="scientific">Nocardiopsis mangrovi</name>
    <dbReference type="NCBI Taxonomy" id="1179818"/>
    <lineage>
        <taxon>Bacteria</taxon>
        <taxon>Bacillati</taxon>
        <taxon>Actinomycetota</taxon>
        <taxon>Actinomycetes</taxon>
        <taxon>Streptosporangiales</taxon>
        <taxon>Nocardiopsidaceae</taxon>
        <taxon>Nocardiopsis</taxon>
    </lineage>
</organism>
<feature type="domain" description="Chorismate-utilising enzyme C-terminal" evidence="7">
    <location>
        <begin position="124"/>
        <end position="380"/>
    </location>
</feature>
<dbReference type="InterPro" id="IPR005801">
    <property type="entry name" value="ADC_synthase"/>
</dbReference>
<dbReference type="PANTHER" id="PTHR42839:SF2">
    <property type="entry name" value="ISOCHORISMATE SYNTHASE ENTC"/>
    <property type="match status" value="1"/>
</dbReference>
<sequence length="394" mass="40850">MFHQRAATPDPDAADLLAAYRPGASFFASPHGAFLGHGALAAVDDLGDAVAVLRETRADGGTPPIAIGAIPFDGAAPGRIVVPEVLRRAPALASGHRSGRGQRPLPGPWSARPVPGPADHVAGVERILELLADADTGDGLRKVVLARSLRLTGPGTVDVPQLLRNLAWRDPSGFTFAVDLPADGPGARTLIGASPELLVAKKGAAVTANPLAGSAQRSADPTKDQRRAVALLASDKDRYEHAVVVDAVADGLRPFCRSLRVPPEPELVRTATMWHLSTRISGELHDPATPSAHLARALHPTPAVCGTPTADARDAIAATEPFDRGFYTGAVGHTDARGDGEWVVTIRCADVAGDTLDLFAGGGIVTGSDPEAELAETSAKLRTLLLALGINQSF</sequence>
<name>A0ABV9E2L1_9ACTN</name>
<reference evidence="9" key="1">
    <citation type="journal article" date="2019" name="Int. J. Syst. Evol. Microbiol.">
        <title>The Global Catalogue of Microorganisms (GCM) 10K type strain sequencing project: providing services to taxonomists for standard genome sequencing and annotation.</title>
        <authorList>
            <consortium name="The Broad Institute Genomics Platform"/>
            <consortium name="The Broad Institute Genome Sequencing Center for Infectious Disease"/>
            <person name="Wu L."/>
            <person name="Ma J."/>
        </authorList>
    </citation>
    <scope>NUCLEOTIDE SEQUENCE [LARGE SCALE GENOMIC DNA]</scope>
    <source>
        <strain evidence="9">XZYJ18</strain>
    </source>
</reference>
<dbReference type="Gene3D" id="3.60.120.10">
    <property type="entry name" value="Anthranilate synthase"/>
    <property type="match status" value="1"/>
</dbReference>
<evidence type="ECO:0000259" key="7">
    <source>
        <dbReference type="Pfam" id="PF00425"/>
    </source>
</evidence>
<dbReference type="InterPro" id="IPR015890">
    <property type="entry name" value="Chorismate_C"/>
</dbReference>